<keyword evidence="4 6" id="KW-0862">Zinc</keyword>
<keyword evidence="7" id="KW-1133">Transmembrane helix</keyword>
<keyword evidence="5" id="KW-0560">Oxidoreductase</keyword>
<sequence>MYAWRKHNGNTKPLWDEVPVPSVPPNGYLVKVLAAGVCHSDFLLLAMEKHSPGFQDVYTLGHEGCGEVVGVGNQVNGERLKIGTKVAVYAVPGCGSIDCPQCSRGFDQLCMQGETYGLGNDGSFTSYIAAHARAVVPLPEGIPLAVGAVATDAVLTAYHAVVRRANVKKGDVVFLFGLGGLGLNALQIMLSLGARVIVSDVRQSTLDEAMRLGVAKEDAVPIGTTAQDFVKERGLGEKIDIVADFVGQEQTFNDAQMLVRMGGTILSVGILSPKTQNLNPLCSRKRLSVLYSYGGQRQDLVEALGMIARGQLQPQVEMGKLEDFPKMLEKLHAGEIKSRIALVPSTARSEGEEGLLRV</sequence>
<dbReference type="GO" id="GO:0016491">
    <property type="term" value="F:oxidoreductase activity"/>
    <property type="evidence" value="ECO:0007669"/>
    <property type="project" value="UniProtKB-KW"/>
</dbReference>
<accession>A0A9P4IAD3</accession>
<comment type="cofactor">
    <cofactor evidence="1 6">
        <name>Zn(2+)</name>
        <dbReference type="ChEBI" id="CHEBI:29105"/>
    </cofactor>
</comment>
<dbReference type="EMBL" id="ML978132">
    <property type="protein sequence ID" value="KAF2095314.1"/>
    <property type="molecule type" value="Genomic_DNA"/>
</dbReference>
<reference evidence="9" key="1">
    <citation type="journal article" date="2020" name="Stud. Mycol.">
        <title>101 Dothideomycetes genomes: a test case for predicting lifestyles and emergence of pathogens.</title>
        <authorList>
            <person name="Haridas S."/>
            <person name="Albert R."/>
            <person name="Binder M."/>
            <person name="Bloem J."/>
            <person name="Labutti K."/>
            <person name="Salamov A."/>
            <person name="Andreopoulos B."/>
            <person name="Baker S."/>
            <person name="Barry K."/>
            <person name="Bills G."/>
            <person name="Bluhm B."/>
            <person name="Cannon C."/>
            <person name="Castanera R."/>
            <person name="Culley D."/>
            <person name="Daum C."/>
            <person name="Ezra D."/>
            <person name="Gonzalez J."/>
            <person name="Henrissat B."/>
            <person name="Kuo A."/>
            <person name="Liang C."/>
            <person name="Lipzen A."/>
            <person name="Lutzoni F."/>
            <person name="Magnuson J."/>
            <person name="Mondo S."/>
            <person name="Nolan M."/>
            <person name="Ohm R."/>
            <person name="Pangilinan J."/>
            <person name="Park H.-J."/>
            <person name="Ramirez L."/>
            <person name="Alfaro M."/>
            <person name="Sun H."/>
            <person name="Tritt A."/>
            <person name="Yoshinaga Y."/>
            <person name="Zwiers L.-H."/>
            <person name="Turgeon B."/>
            <person name="Goodwin S."/>
            <person name="Spatafora J."/>
            <person name="Crous P."/>
            <person name="Grigoriev I."/>
        </authorList>
    </citation>
    <scope>NUCLEOTIDE SEQUENCE</scope>
    <source>
        <strain evidence="9">CBS 133067</strain>
    </source>
</reference>
<evidence type="ECO:0000256" key="6">
    <source>
        <dbReference type="RuleBase" id="RU361277"/>
    </source>
</evidence>
<comment type="caution">
    <text evidence="9">The sequence shown here is derived from an EMBL/GenBank/DDBJ whole genome shotgun (WGS) entry which is preliminary data.</text>
</comment>
<dbReference type="InterPro" id="IPR002328">
    <property type="entry name" value="ADH_Zn_CS"/>
</dbReference>
<evidence type="ECO:0000313" key="10">
    <source>
        <dbReference type="Proteomes" id="UP000799772"/>
    </source>
</evidence>
<evidence type="ECO:0000256" key="1">
    <source>
        <dbReference type="ARBA" id="ARBA00001947"/>
    </source>
</evidence>
<evidence type="ECO:0000313" key="9">
    <source>
        <dbReference type="EMBL" id="KAF2095314.1"/>
    </source>
</evidence>
<comment type="similarity">
    <text evidence="2 6">Belongs to the zinc-containing alcohol dehydrogenase family.</text>
</comment>
<dbReference type="PANTHER" id="PTHR42940:SF8">
    <property type="entry name" value="VACUOLAR PROTEIN SORTING-ASSOCIATED PROTEIN 11"/>
    <property type="match status" value="1"/>
</dbReference>
<feature type="domain" description="Enoyl reductase (ER)" evidence="8">
    <location>
        <begin position="9"/>
        <end position="342"/>
    </location>
</feature>
<dbReference type="Pfam" id="PF00107">
    <property type="entry name" value="ADH_zinc_N"/>
    <property type="match status" value="1"/>
</dbReference>
<evidence type="ECO:0000256" key="5">
    <source>
        <dbReference type="ARBA" id="ARBA00023002"/>
    </source>
</evidence>
<dbReference type="InterPro" id="IPR013149">
    <property type="entry name" value="ADH-like_C"/>
</dbReference>
<dbReference type="SMART" id="SM00829">
    <property type="entry name" value="PKS_ER"/>
    <property type="match status" value="1"/>
</dbReference>
<dbReference type="Gene3D" id="3.40.50.720">
    <property type="entry name" value="NAD(P)-binding Rossmann-like Domain"/>
    <property type="match status" value="1"/>
</dbReference>
<organism evidence="9 10">
    <name type="scientific">Rhizodiscina lignyota</name>
    <dbReference type="NCBI Taxonomy" id="1504668"/>
    <lineage>
        <taxon>Eukaryota</taxon>
        <taxon>Fungi</taxon>
        <taxon>Dikarya</taxon>
        <taxon>Ascomycota</taxon>
        <taxon>Pezizomycotina</taxon>
        <taxon>Dothideomycetes</taxon>
        <taxon>Pleosporomycetidae</taxon>
        <taxon>Aulographales</taxon>
        <taxon>Rhizodiscinaceae</taxon>
        <taxon>Rhizodiscina</taxon>
    </lineage>
</organism>
<keyword evidence="3 6" id="KW-0479">Metal-binding</keyword>
<protein>
    <submittedName>
        <fullName evidence="9">N-benzyl-3-pyrrolidinol dehydrogenase</fullName>
    </submittedName>
</protein>
<evidence type="ECO:0000259" key="8">
    <source>
        <dbReference type="SMART" id="SM00829"/>
    </source>
</evidence>
<evidence type="ECO:0000256" key="4">
    <source>
        <dbReference type="ARBA" id="ARBA00022833"/>
    </source>
</evidence>
<dbReference type="SUPFAM" id="SSF51735">
    <property type="entry name" value="NAD(P)-binding Rossmann-fold domains"/>
    <property type="match status" value="1"/>
</dbReference>
<evidence type="ECO:0000256" key="3">
    <source>
        <dbReference type="ARBA" id="ARBA00022723"/>
    </source>
</evidence>
<dbReference type="Pfam" id="PF08240">
    <property type="entry name" value="ADH_N"/>
    <property type="match status" value="1"/>
</dbReference>
<proteinExistence type="inferred from homology"/>
<feature type="transmembrane region" description="Helical" evidence="7">
    <location>
        <begin position="172"/>
        <end position="194"/>
    </location>
</feature>
<keyword evidence="10" id="KW-1185">Reference proteome</keyword>
<evidence type="ECO:0000256" key="2">
    <source>
        <dbReference type="ARBA" id="ARBA00008072"/>
    </source>
</evidence>
<dbReference type="PROSITE" id="PS00059">
    <property type="entry name" value="ADH_ZINC"/>
    <property type="match status" value="1"/>
</dbReference>
<dbReference type="InterPro" id="IPR011032">
    <property type="entry name" value="GroES-like_sf"/>
</dbReference>
<dbReference type="OrthoDB" id="1879366at2759"/>
<dbReference type="InterPro" id="IPR013154">
    <property type="entry name" value="ADH-like_N"/>
</dbReference>
<dbReference type="InterPro" id="IPR036291">
    <property type="entry name" value="NAD(P)-bd_dom_sf"/>
</dbReference>
<dbReference type="InterPro" id="IPR020843">
    <property type="entry name" value="ER"/>
</dbReference>
<dbReference type="AlphaFoldDB" id="A0A9P4IAD3"/>
<keyword evidence="7" id="KW-0472">Membrane</keyword>
<keyword evidence="7" id="KW-0812">Transmembrane</keyword>
<evidence type="ECO:0000256" key="7">
    <source>
        <dbReference type="SAM" id="Phobius"/>
    </source>
</evidence>
<gene>
    <name evidence="9" type="ORF">NA57DRAFT_68247</name>
</gene>
<dbReference type="Proteomes" id="UP000799772">
    <property type="component" value="Unassembled WGS sequence"/>
</dbReference>
<dbReference type="CDD" id="cd08254">
    <property type="entry name" value="hydroxyacyl_CoA_DH"/>
    <property type="match status" value="1"/>
</dbReference>
<name>A0A9P4IAD3_9PEZI</name>
<dbReference type="SUPFAM" id="SSF50129">
    <property type="entry name" value="GroES-like"/>
    <property type="match status" value="1"/>
</dbReference>
<dbReference type="GO" id="GO:0008270">
    <property type="term" value="F:zinc ion binding"/>
    <property type="evidence" value="ECO:0007669"/>
    <property type="project" value="InterPro"/>
</dbReference>
<dbReference type="Gene3D" id="3.90.180.10">
    <property type="entry name" value="Medium-chain alcohol dehydrogenases, catalytic domain"/>
    <property type="match status" value="1"/>
</dbReference>
<dbReference type="PANTHER" id="PTHR42940">
    <property type="entry name" value="ALCOHOL DEHYDROGENASE 1-RELATED"/>
    <property type="match status" value="1"/>
</dbReference>